<evidence type="ECO:0000313" key="10">
    <source>
        <dbReference type="EMBL" id="CAF0916587.1"/>
    </source>
</evidence>
<organism evidence="10 11">
    <name type="scientific">Adineta steineri</name>
    <dbReference type="NCBI Taxonomy" id="433720"/>
    <lineage>
        <taxon>Eukaryota</taxon>
        <taxon>Metazoa</taxon>
        <taxon>Spiralia</taxon>
        <taxon>Gnathifera</taxon>
        <taxon>Rotifera</taxon>
        <taxon>Eurotatoria</taxon>
        <taxon>Bdelloidea</taxon>
        <taxon>Adinetida</taxon>
        <taxon>Adinetidae</taxon>
        <taxon>Adineta</taxon>
    </lineage>
</organism>
<dbReference type="AlphaFoldDB" id="A0A814AT45"/>
<feature type="repeat" description="TPR" evidence="8">
    <location>
        <begin position="546"/>
        <end position="579"/>
    </location>
</feature>
<feature type="repeat" description="TPR" evidence="8">
    <location>
        <begin position="462"/>
        <end position="495"/>
    </location>
</feature>
<gene>
    <name evidence="10" type="ORF">VCS650_LOCUS10141</name>
</gene>
<dbReference type="Pfam" id="PF01129">
    <property type="entry name" value="ART"/>
    <property type="match status" value="1"/>
</dbReference>
<dbReference type="EC" id="2.4.2.31" evidence="9"/>
<feature type="repeat" description="TPR" evidence="8">
    <location>
        <begin position="294"/>
        <end position="327"/>
    </location>
</feature>
<dbReference type="EMBL" id="CAJNON010000072">
    <property type="protein sequence ID" value="CAF0916587.1"/>
    <property type="molecule type" value="Genomic_DNA"/>
</dbReference>
<keyword evidence="4" id="KW-0548">Nucleotidyltransferase</keyword>
<keyword evidence="6 8" id="KW-0802">TPR repeat</keyword>
<feature type="repeat" description="TPR" evidence="8">
    <location>
        <begin position="420"/>
        <end position="453"/>
    </location>
</feature>
<dbReference type="SUPFAM" id="SSF56399">
    <property type="entry name" value="ADP-ribosylation"/>
    <property type="match status" value="1"/>
</dbReference>
<evidence type="ECO:0000256" key="9">
    <source>
        <dbReference type="RuleBase" id="RU361228"/>
    </source>
</evidence>
<evidence type="ECO:0000256" key="3">
    <source>
        <dbReference type="ARBA" id="ARBA00022679"/>
    </source>
</evidence>
<keyword evidence="9" id="KW-0521">NADP</keyword>
<comment type="catalytic activity">
    <reaction evidence="7 9">
        <text>L-arginyl-[protein] + NAD(+) = N(omega)-(ADP-D-ribosyl)-L-arginyl-[protein] + nicotinamide + H(+)</text>
        <dbReference type="Rhea" id="RHEA:19149"/>
        <dbReference type="Rhea" id="RHEA-COMP:10532"/>
        <dbReference type="Rhea" id="RHEA-COMP:15087"/>
        <dbReference type="ChEBI" id="CHEBI:15378"/>
        <dbReference type="ChEBI" id="CHEBI:17154"/>
        <dbReference type="ChEBI" id="CHEBI:29965"/>
        <dbReference type="ChEBI" id="CHEBI:57540"/>
        <dbReference type="ChEBI" id="CHEBI:142554"/>
        <dbReference type="EC" id="2.4.2.31"/>
    </reaction>
</comment>
<reference evidence="10" key="1">
    <citation type="submission" date="2021-02" db="EMBL/GenBank/DDBJ databases">
        <authorList>
            <person name="Nowell W R."/>
        </authorList>
    </citation>
    <scope>NUCLEOTIDE SEQUENCE</scope>
</reference>
<keyword evidence="9" id="KW-0520">NAD</keyword>
<keyword evidence="2 9" id="KW-0328">Glycosyltransferase</keyword>
<name>A0A814AT45_9BILA</name>
<comment type="similarity">
    <text evidence="1 9">Belongs to the Arg-specific ADP-ribosyltransferase family.</text>
</comment>
<dbReference type="InterPro" id="IPR000768">
    <property type="entry name" value="ART"/>
</dbReference>
<evidence type="ECO:0000256" key="7">
    <source>
        <dbReference type="ARBA" id="ARBA00047597"/>
    </source>
</evidence>
<dbReference type="PROSITE" id="PS50005">
    <property type="entry name" value="TPR"/>
    <property type="match status" value="7"/>
</dbReference>
<comment type="caution">
    <text evidence="10">The sequence shown here is derived from an EMBL/GenBank/DDBJ whole genome shotgun (WGS) entry which is preliminary data.</text>
</comment>
<dbReference type="PANTHER" id="PTHR45641">
    <property type="entry name" value="TETRATRICOPEPTIDE REPEAT PROTEIN (AFU_ORTHOLOGUE AFUA_6G03870)"/>
    <property type="match status" value="1"/>
</dbReference>
<dbReference type="Pfam" id="PF13374">
    <property type="entry name" value="TPR_10"/>
    <property type="match status" value="1"/>
</dbReference>
<dbReference type="GO" id="GO:0106274">
    <property type="term" value="F:NAD+-protein-arginine ADP-ribosyltransferase activity"/>
    <property type="evidence" value="ECO:0007669"/>
    <property type="project" value="UniProtKB-EC"/>
</dbReference>
<sequence>MSASNSPDPNKLDPLFMYSQLLKEILLETQYNEEARKEFIRFLRVHGENTIKLSSIDTFEQDYDKQSPIWWYTKESFIYSVLNKALRTQNIETIIKMGFFVQDLHRQIKEIYLQTHEKTKQTLYRGQGISKIEFEKIKQSQGGLWAFNNFLSTSTDRDVSLAFAESVESDPDLIGILFQMEIDPFVSSTVFGSLNGTAYYSEENEILFSMHTVFRIGEIVQINDQLWQVNLALTNDNDEQLKSLTDYVRTEFANDFKHHQLGMLLRRIDKLDQAEEFFKGMLESTVEKNLEETADLHSQLGGIKYSQGHSSEALAQFQSALNIREKVLKPTDLELAKTYSSIGTAYCMMANYTSALAYHEKALKIREEILPPIHSDLGIAYTNLGVVHHRIGDYQTALSYSEKALDIKEKTLPLNHPSLAITYHNIGRLHELMKDHFMALAYYEKTLMIEEKSLPPTHSSLGVTYSSIGAAYLTLENYSDALLYFEKALSNYQNSLLPNHPNLAATYNNMGTLYKSMKNYSTALLHHENALEIQQTSLPSIHPAFAKTFFHIGEVYYSMENYSTALLYYAKAFEIQAKSLPSSHPDFALFFDKIKLVRRTLGFREETITCAE</sequence>
<accession>A0A814AT45</accession>
<dbReference type="InterPro" id="IPR011990">
    <property type="entry name" value="TPR-like_helical_dom_sf"/>
</dbReference>
<dbReference type="InterPro" id="IPR019734">
    <property type="entry name" value="TPR_rpt"/>
</dbReference>
<feature type="repeat" description="TPR" evidence="8">
    <location>
        <begin position="378"/>
        <end position="411"/>
    </location>
</feature>
<dbReference type="PANTHER" id="PTHR45641:SF19">
    <property type="entry name" value="NEPHROCYSTIN-3"/>
    <property type="match status" value="1"/>
</dbReference>
<dbReference type="Pfam" id="PF13424">
    <property type="entry name" value="TPR_12"/>
    <property type="match status" value="3"/>
</dbReference>
<dbReference type="Gene3D" id="3.90.176.10">
    <property type="entry name" value="Toxin ADP-ribosyltransferase, Chain A, domain 1"/>
    <property type="match status" value="1"/>
</dbReference>
<feature type="repeat" description="TPR" evidence="8">
    <location>
        <begin position="336"/>
        <end position="369"/>
    </location>
</feature>
<dbReference type="SMART" id="SM00028">
    <property type="entry name" value="TPR"/>
    <property type="match status" value="7"/>
</dbReference>
<feature type="repeat" description="TPR" evidence="8">
    <location>
        <begin position="504"/>
        <end position="537"/>
    </location>
</feature>
<keyword evidence="5" id="KW-0677">Repeat</keyword>
<evidence type="ECO:0000256" key="2">
    <source>
        <dbReference type="ARBA" id="ARBA00022676"/>
    </source>
</evidence>
<proteinExistence type="inferred from homology"/>
<dbReference type="Proteomes" id="UP000663891">
    <property type="component" value="Unassembled WGS sequence"/>
</dbReference>
<dbReference type="PROSITE" id="PS51996">
    <property type="entry name" value="TR_MART"/>
    <property type="match status" value="1"/>
</dbReference>
<evidence type="ECO:0000313" key="11">
    <source>
        <dbReference type="Proteomes" id="UP000663891"/>
    </source>
</evidence>
<evidence type="ECO:0000256" key="6">
    <source>
        <dbReference type="ARBA" id="ARBA00022803"/>
    </source>
</evidence>
<protein>
    <recommendedName>
        <fullName evidence="9">NAD(P)(+)--arginine ADP-ribosyltransferase</fullName>
        <ecNumber evidence="9">2.4.2.31</ecNumber>
    </recommendedName>
    <alternativeName>
        <fullName evidence="9">Mono(ADP-ribosyl)transferase</fullName>
    </alternativeName>
</protein>
<keyword evidence="3 9" id="KW-0808">Transferase</keyword>
<dbReference type="SUPFAM" id="SSF48452">
    <property type="entry name" value="TPR-like"/>
    <property type="match status" value="2"/>
</dbReference>
<evidence type="ECO:0000256" key="1">
    <source>
        <dbReference type="ARBA" id="ARBA00009558"/>
    </source>
</evidence>
<evidence type="ECO:0000256" key="4">
    <source>
        <dbReference type="ARBA" id="ARBA00022695"/>
    </source>
</evidence>
<dbReference type="OrthoDB" id="7103806at2759"/>
<dbReference type="Gene3D" id="1.25.40.10">
    <property type="entry name" value="Tetratricopeptide repeat domain"/>
    <property type="match status" value="3"/>
</dbReference>
<dbReference type="GO" id="GO:0016779">
    <property type="term" value="F:nucleotidyltransferase activity"/>
    <property type="evidence" value="ECO:0007669"/>
    <property type="project" value="UniProtKB-KW"/>
</dbReference>
<dbReference type="Pfam" id="PF13181">
    <property type="entry name" value="TPR_8"/>
    <property type="match status" value="1"/>
</dbReference>
<evidence type="ECO:0000256" key="5">
    <source>
        <dbReference type="ARBA" id="ARBA00022737"/>
    </source>
</evidence>
<evidence type="ECO:0000256" key="8">
    <source>
        <dbReference type="PROSITE-ProRule" id="PRU00339"/>
    </source>
</evidence>